<keyword evidence="2" id="KW-0812">Transmembrane</keyword>
<dbReference type="InterPro" id="IPR008972">
    <property type="entry name" value="Cupredoxin"/>
</dbReference>
<gene>
    <name evidence="4" type="ORF">SISNIDRAFT_468687</name>
</gene>
<sequence length="409" mass="42792">MSLTWLVRLALAFECALLARSQAIHTVTVGDTGSFYDPPTISALQGDIITFIFSGRSHSVTQSNFSNPCTRLQGGFDSDSYGVTSLSPGQPVPQWNLTVTDDTKTIWFYCKNTLPQSHCTAGMVGAINPPIGSNQTYDSFQAAAKAINTTPVATPGAVLSGVGATASSVPTLMPLPGSYSASTTSSSSSSTSTSSSTSSTSIPTQTATKSSSNAAVIGGAVGGSVGGVVIVAILAFFIFFRKRNATNTPDREAYDPSRKEFFDEEPIPRNGPYAPSTRAMSANVLDYRSSTFSDPNIQRYPSPSVGGHSGGDDYNDSQAQLAGSSTDPRNSVRELAAEIATLMKAETKATLPAVEEREGEAGPLPQKGGRPLPAQPVPQPLTSQNLTAHDDAPPSYTGTKTHDGHVRQA</sequence>
<dbReference type="PANTHER" id="PTHR34883:SF15">
    <property type="entry name" value="EXTRACELLULAR SERINE-RICH PROTEIN"/>
    <property type="match status" value="1"/>
</dbReference>
<evidence type="ECO:0000313" key="5">
    <source>
        <dbReference type="Proteomes" id="UP000076722"/>
    </source>
</evidence>
<keyword evidence="2" id="KW-1133">Transmembrane helix</keyword>
<evidence type="ECO:0000256" key="1">
    <source>
        <dbReference type="SAM" id="MobiDB-lite"/>
    </source>
</evidence>
<feature type="chain" id="PRO_5007852758" description="Cupredoxin" evidence="3">
    <location>
        <begin position="24"/>
        <end position="409"/>
    </location>
</feature>
<dbReference type="Proteomes" id="UP000076722">
    <property type="component" value="Unassembled WGS sequence"/>
</dbReference>
<feature type="compositionally biased region" description="Basic and acidic residues" evidence="1">
    <location>
        <begin position="400"/>
        <end position="409"/>
    </location>
</feature>
<feature type="region of interest" description="Disordered" evidence="1">
    <location>
        <begin position="349"/>
        <end position="409"/>
    </location>
</feature>
<feature type="compositionally biased region" description="Low complexity" evidence="1">
    <location>
        <begin position="182"/>
        <end position="201"/>
    </location>
</feature>
<feature type="compositionally biased region" description="Basic and acidic residues" evidence="1">
    <location>
        <begin position="249"/>
        <end position="261"/>
    </location>
</feature>
<keyword evidence="5" id="KW-1185">Reference proteome</keyword>
<evidence type="ECO:0008006" key="6">
    <source>
        <dbReference type="Google" id="ProtNLM"/>
    </source>
</evidence>
<dbReference type="OrthoDB" id="1921208at2759"/>
<proteinExistence type="predicted"/>
<dbReference type="PANTHER" id="PTHR34883">
    <property type="entry name" value="SERINE-RICH PROTEIN, PUTATIVE-RELATED-RELATED"/>
    <property type="match status" value="1"/>
</dbReference>
<feature type="region of interest" description="Disordered" evidence="1">
    <location>
        <begin position="178"/>
        <end position="212"/>
    </location>
</feature>
<evidence type="ECO:0000256" key="3">
    <source>
        <dbReference type="SAM" id="SignalP"/>
    </source>
</evidence>
<evidence type="ECO:0000256" key="2">
    <source>
        <dbReference type="SAM" id="Phobius"/>
    </source>
</evidence>
<evidence type="ECO:0000313" key="4">
    <source>
        <dbReference type="EMBL" id="KZS90332.1"/>
    </source>
</evidence>
<protein>
    <recommendedName>
        <fullName evidence="6">Cupredoxin</fullName>
    </recommendedName>
</protein>
<feature type="signal peptide" evidence="3">
    <location>
        <begin position="1"/>
        <end position="23"/>
    </location>
</feature>
<feature type="transmembrane region" description="Helical" evidence="2">
    <location>
        <begin position="214"/>
        <end position="240"/>
    </location>
</feature>
<reference evidence="4 5" key="1">
    <citation type="journal article" date="2016" name="Mol. Biol. Evol.">
        <title>Comparative Genomics of Early-Diverging Mushroom-Forming Fungi Provides Insights into the Origins of Lignocellulose Decay Capabilities.</title>
        <authorList>
            <person name="Nagy L.G."/>
            <person name="Riley R."/>
            <person name="Tritt A."/>
            <person name="Adam C."/>
            <person name="Daum C."/>
            <person name="Floudas D."/>
            <person name="Sun H."/>
            <person name="Yadav J.S."/>
            <person name="Pangilinan J."/>
            <person name="Larsson K.H."/>
            <person name="Matsuura K."/>
            <person name="Barry K."/>
            <person name="Labutti K."/>
            <person name="Kuo R."/>
            <person name="Ohm R.A."/>
            <person name="Bhattacharya S.S."/>
            <person name="Shirouzu T."/>
            <person name="Yoshinaga Y."/>
            <person name="Martin F.M."/>
            <person name="Grigoriev I.V."/>
            <person name="Hibbett D.S."/>
        </authorList>
    </citation>
    <scope>NUCLEOTIDE SEQUENCE [LARGE SCALE GENOMIC DNA]</scope>
    <source>
        <strain evidence="4 5">HHB9708</strain>
    </source>
</reference>
<organism evidence="4 5">
    <name type="scientific">Sistotremastrum niveocremeum HHB9708</name>
    <dbReference type="NCBI Taxonomy" id="1314777"/>
    <lineage>
        <taxon>Eukaryota</taxon>
        <taxon>Fungi</taxon>
        <taxon>Dikarya</taxon>
        <taxon>Basidiomycota</taxon>
        <taxon>Agaricomycotina</taxon>
        <taxon>Agaricomycetes</taxon>
        <taxon>Sistotremastrales</taxon>
        <taxon>Sistotremastraceae</taxon>
        <taxon>Sertulicium</taxon>
        <taxon>Sertulicium niveocremeum</taxon>
    </lineage>
</organism>
<dbReference type="CDD" id="cd00920">
    <property type="entry name" value="Cupredoxin"/>
    <property type="match status" value="1"/>
</dbReference>
<dbReference type="SUPFAM" id="SSF49503">
    <property type="entry name" value="Cupredoxins"/>
    <property type="match status" value="1"/>
</dbReference>
<keyword evidence="2" id="KW-0472">Membrane</keyword>
<feature type="compositionally biased region" description="Polar residues" evidence="1">
    <location>
        <begin position="316"/>
        <end position="329"/>
    </location>
</feature>
<dbReference type="AlphaFoldDB" id="A0A164R885"/>
<dbReference type="EMBL" id="KV419422">
    <property type="protein sequence ID" value="KZS90332.1"/>
    <property type="molecule type" value="Genomic_DNA"/>
</dbReference>
<dbReference type="Gene3D" id="2.60.40.420">
    <property type="entry name" value="Cupredoxins - blue copper proteins"/>
    <property type="match status" value="1"/>
</dbReference>
<feature type="region of interest" description="Disordered" evidence="1">
    <location>
        <begin position="247"/>
        <end position="277"/>
    </location>
</feature>
<keyword evidence="3" id="KW-0732">Signal</keyword>
<dbReference type="InterPro" id="IPR052953">
    <property type="entry name" value="Ser-rich/MCO-related"/>
</dbReference>
<name>A0A164R885_9AGAM</name>
<accession>A0A164R885</accession>
<feature type="compositionally biased region" description="Polar residues" evidence="1">
    <location>
        <begin position="292"/>
        <end position="301"/>
    </location>
</feature>
<feature type="region of interest" description="Disordered" evidence="1">
    <location>
        <begin position="292"/>
        <end position="331"/>
    </location>
</feature>